<sequence length="230" mass="25101">MDAEQWLATVFTPALGRESLAYSNDADQLRGQLAALHDCGVLDDTAHADARQRLEQAVEAARRRAQFDVRPPGRMQLEPLADPALPRVLAVAQPLAQVDGMPFVLTSVELWTNRVDLYVVAMPTAEAEQHRRAQEAKLDEWAAARREGRSGEATLSPPLPRGHRLLDVNIRLRDDLGTGYHMVSGGAGGTGTDWRVHRHYEPNVPANASLLTIEATDSDGHAVGSLEVPL</sequence>
<dbReference type="EMBL" id="CP073721">
    <property type="protein sequence ID" value="UWZ39266.1"/>
    <property type="molecule type" value="Genomic_DNA"/>
</dbReference>
<dbReference type="RefSeq" id="WP_260728666.1">
    <property type="nucleotide sequence ID" value="NZ_BAAABS010000015.1"/>
</dbReference>
<protein>
    <submittedName>
        <fullName evidence="1">Uncharacterized protein</fullName>
    </submittedName>
</protein>
<keyword evidence="2" id="KW-1185">Reference proteome</keyword>
<name>A0ABY5ZB65_9ACTN</name>
<gene>
    <name evidence="1" type="ORF">Drose_14130</name>
</gene>
<evidence type="ECO:0000313" key="2">
    <source>
        <dbReference type="Proteomes" id="UP001058271"/>
    </source>
</evidence>
<organism evidence="1 2">
    <name type="scientific">Dactylosporangium roseum</name>
    <dbReference type="NCBI Taxonomy" id="47989"/>
    <lineage>
        <taxon>Bacteria</taxon>
        <taxon>Bacillati</taxon>
        <taxon>Actinomycetota</taxon>
        <taxon>Actinomycetes</taxon>
        <taxon>Micromonosporales</taxon>
        <taxon>Micromonosporaceae</taxon>
        <taxon>Dactylosporangium</taxon>
    </lineage>
</organism>
<proteinExistence type="predicted"/>
<reference evidence="1" key="1">
    <citation type="submission" date="2021-04" db="EMBL/GenBank/DDBJ databases">
        <title>Biosynthetic gene clusters of Dactylosporangioum roseum.</title>
        <authorList>
            <person name="Hartkoorn R.C."/>
            <person name="Beaudoing E."/>
            <person name="Hot D."/>
            <person name="Moureu S."/>
        </authorList>
    </citation>
    <scope>NUCLEOTIDE SEQUENCE</scope>
    <source>
        <strain evidence="1">NRRL B-16295</strain>
    </source>
</reference>
<accession>A0ABY5ZB65</accession>
<dbReference type="Proteomes" id="UP001058271">
    <property type="component" value="Chromosome"/>
</dbReference>
<evidence type="ECO:0000313" key="1">
    <source>
        <dbReference type="EMBL" id="UWZ39266.1"/>
    </source>
</evidence>